<comment type="subcellular location">
    <subcellularLocation>
        <location evidence="1 10">Cell outer membrane</location>
        <topology evidence="1 10">Multi-pass membrane protein</topology>
    </subcellularLocation>
</comment>
<evidence type="ECO:0000256" key="8">
    <source>
        <dbReference type="ARBA" id="ARBA00023170"/>
    </source>
</evidence>
<dbReference type="InterPro" id="IPR039426">
    <property type="entry name" value="TonB-dep_rcpt-like"/>
</dbReference>
<evidence type="ECO:0000256" key="5">
    <source>
        <dbReference type="ARBA" id="ARBA00022729"/>
    </source>
</evidence>
<evidence type="ECO:0000259" key="14">
    <source>
        <dbReference type="Pfam" id="PF07715"/>
    </source>
</evidence>
<dbReference type="InterPro" id="IPR000531">
    <property type="entry name" value="Beta-barrel_TonB"/>
</dbReference>
<dbReference type="InterPro" id="IPR037066">
    <property type="entry name" value="Plug_dom_sf"/>
</dbReference>
<gene>
    <name evidence="15" type="ORF">V8G58_06225</name>
</gene>
<feature type="signal peptide" evidence="12">
    <location>
        <begin position="1"/>
        <end position="21"/>
    </location>
</feature>
<evidence type="ECO:0000256" key="1">
    <source>
        <dbReference type="ARBA" id="ARBA00004571"/>
    </source>
</evidence>
<comment type="similarity">
    <text evidence="10 11">Belongs to the TonB-dependent receptor family.</text>
</comment>
<dbReference type="InterPro" id="IPR012910">
    <property type="entry name" value="Plug_dom"/>
</dbReference>
<keyword evidence="2 10" id="KW-0813">Transport</keyword>
<dbReference type="EMBL" id="JBAWKB010000001">
    <property type="protein sequence ID" value="MFH6771528.1"/>
    <property type="molecule type" value="Genomic_DNA"/>
</dbReference>
<evidence type="ECO:0000256" key="3">
    <source>
        <dbReference type="ARBA" id="ARBA00022452"/>
    </source>
</evidence>
<dbReference type="Pfam" id="PF07715">
    <property type="entry name" value="Plug"/>
    <property type="match status" value="1"/>
</dbReference>
<dbReference type="PANTHER" id="PTHR30069">
    <property type="entry name" value="TONB-DEPENDENT OUTER MEMBRANE RECEPTOR"/>
    <property type="match status" value="1"/>
</dbReference>
<dbReference type="Pfam" id="PF00593">
    <property type="entry name" value="TonB_dep_Rec_b-barrel"/>
    <property type="match status" value="1"/>
</dbReference>
<dbReference type="PANTHER" id="PTHR30069:SF29">
    <property type="entry name" value="HEMOGLOBIN AND HEMOGLOBIN-HAPTOGLOBIN-BINDING PROTEIN 1-RELATED"/>
    <property type="match status" value="1"/>
</dbReference>
<evidence type="ECO:0000256" key="12">
    <source>
        <dbReference type="SAM" id="SignalP"/>
    </source>
</evidence>
<evidence type="ECO:0000313" key="16">
    <source>
        <dbReference type="Proteomes" id="UP001610100"/>
    </source>
</evidence>
<evidence type="ECO:0000256" key="11">
    <source>
        <dbReference type="RuleBase" id="RU003357"/>
    </source>
</evidence>
<evidence type="ECO:0000256" key="7">
    <source>
        <dbReference type="ARBA" id="ARBA00023136"/>
    </source>
</evidence>
<sequence length="622" mass="69126">MTKKTPTLGVILLGLSLSGFAQQTDSTKVQQLDEVVITDSRFELKRENSGKTVIKITSEDIQRNQGRTISELINTKGGIEINGSRSVAGQNLGYFVRGGNNRQVLILIDGIQVNDPSLVSNDFDLRLLDLNTIESIEIIKGAASTLYGNAAATAVINITTKKADSEPVSGHFLTVIGTNQSQDQQNNDIHSFKNNAAVSGTLDKFSYLASFGNRYEDGLSAAKGLNAEKDPFSRFNTNLKLGYVFSEAFSLTAFGSYGKFKTNFDGYPPPNYTLADTNDKYNSEQGRVALAPKFDYKNGSLQVNAAFTRIHRETISAFPTINDAQSLQVDLFNKYVFDEKFYTIIGVDHGDYRAEYNQEESYTTTDPYVNVVYVSDFGLNLNAGTRLNNHSAYGSHLVYSINPSYKLSVNNGYAKIFGSYATSFIAPNLSQLYGYFGPNPDLQPEENTTIETGLAYNSNKGFKVSGLFFNRNEKNTIIYTNQYENAGSEATVQGVEIEVSYEGLENFSFNGNYAFTEVKDAARLRVPKQKINAGVGYDFSKNTFASVNYQYVGKRQDLDFSSYQNVNLKPFSLFDMYFSHRFLNQKLKAFISVTNILNEDYAEILGFTSRGRNINLGLNINL</sequence>
<dbReference type="PROSITE" id="PS52016">
    <property type="entry name" value="TONB_DEPENDENT_REC_3"/>
    <property type="match status" value="1"/>
</dbReference>
<evidence type="ECO:0000256" key="2">
    <source>
        <dbReference type="ARBA" id="ARBA00022448"/>
    </source>
</evidence>
<evidence type="ECO:0000313" key="15">
    <source>
        <dbReference type="EMBL" id="MFH6771528.1"/>
    </source>
</evidence>
<keyword evidence="7 10" id="KW-0472">Membrane</keyword>
<feature type="domain" description="TonB-dependent receptor-like beta-barrel" evidence="13">
    <location>
        <begin position="180"/>
        <end position="596"/>
    </location>
</feature>
<evidence type="ECO:0000256" key="6">
    <source>
        <dbReference type="ARBA" id="ARBA00023077"/>
    </source>
</evidence>
<proteinExistence type="inferred from homology"/>
<dbReference type="RefSeq" id="WP_344740592.1">
    <property type="nucleotide sequence ID" value="NZ_BAABAY010000001.1"/>
</dbReference>
<keyword evidence="9 10" id="KW-0998">Cell outer membrane</keyword>
<evidence type="ECO:0000256" key="10">
    <source>
        <dbReference type="PROSITE-ProRule" id="PRU01360"/>
    </source>
</evidence>
<keyword evidence="16" id="KW-1185">Reference proteome</keyword>
<dbReference type="Proteomes" id="UP001610100">
    <property type="component" value="Unassembled WGS sequence"/>
</dbReference>
<evidence type="ECO:0000256" key="4">
    <source>
        <dbReference type="ARBA" id="ARBA00022692"/>
    </source>
</evidence>
<accession>A0ABW7MXH8</accession>
<name>A0ABW7MXH8_9FLAO</name>
<keyword evidence="8 15" id="KW-0675">Receptor</keyword>
<keyword evidence="3 10" id="KW-1134">Transmembrane beta strand</keyword>
<dbReference type="Gene3D" id="2.170.130.10">
    <property type="entry name" value="TonB-dependent receptor, plug domain"/>
    <property type="match status" value="1"/>
</dbReference>
<feature type="domain" description="TonB-dependent receptor plug" evidence="14">
    <location>
        <begin position="48"/>
        <end position="154"/>
    </location>
</feature>
<dbReference type="CDD" id="cd01347">
    <property type="entry name" value="ligand_gated_channel"/>
    <property type="match status" value="1"/>
</dbReference>
<protein>
    <submittedName>
        <fullName evidence="15">TonB-dependent receptor</fullName>
    </submittedName>
</protein>
<keyword evidence="6 11" id="KW-0798">TonB box</keyword>
<organism evidence="15 16">
    <name type="scientific">Gaetbulibacter aestuarii</name>
    <dbReference type="NCBI Taxonomy" id="1502358"/>
    <lineage>
        <taxon>Bacteria</taxon>
        <taxon>Pseudomonadati</taxon>
        <taxon>Bacteroidota</taxon>
        <taxon>Flavobacteriia</taxon>
        <taxon>Flavobacteriales</taxon>
        <taxon>Flavobacteriaceae</taxon>
        <taxon>Gaetbulibacter</taxon>
    </lineage>
</organism>
<dbReference type="Gene3D" id="2.40.170.20">
    <property type="entry name" value="TonB-dependent receptor, beta-barrel domain"/>
    <property type="match status" value="1"/>
</dbReference>
<keyword evidence="5 12" id="KW-0732">Signal</keyword>
<feature type="chain" id="PRO_5047070854" evidence="12">
    <location>
        <begin position="22"/>
        <end position="622"/>
    </location>
</feature>
<dbReference type="SUPFAM" id="SSF56935">
    <property type="entry name" value="Porins"/>
    <property type="match status" value="1"/>
</dbReference>
<keyword evidence="4 10" id="KW-0812">Transmembrane</keyword>
<dbReference type="InterPro" id="IPR036942">
    <property type="entry name" value="Beta-barrel_TonB_sf"/>
</dbReference>
<comment type="caution">
    <text evidence="15">The sequence shown here is derived from an EMBL/GenBank/DDBJ whole genome shotgun (WGS) entry which is preliminary data.</text>
</comment>
<evidence type="ECO:0000256" key="9">
    <source>
        <dbReference type="ARBA" id="ARBA00023237"/>
    </source>
</evidence>
<reference evidence="15 16" key="1">
    <citation type="submission" date="2024-02" db="EMBL/GenBank/DDBJ databases">
        <title>A Gaetbulibacter species isolated from tidal flats and genomic insights of their niches.</title>
        <authorList>
            <person name="Ye Y."/>
        </authorList>
    </citation>
    <scope>NUCLEOTIDE SEQUENCE [LARGE SCALE GENOMIC DNA]</scope>
    <source>
        <strain evidence="15 16">KYW382</strain>
    </source>
</reference>
<evidence type="ECO:0000259" key="13">
    <source>
        <dbReference type="Pfam" id="PF00593"/>
    </source>
</evidence>